<comment type="similarity">
    <text evidence="3">Belongs to the metallo-dependent hydrolases superfamily. Adenosine and AMP deaminases family. ADGF subfamily.</text>
</comment>
<evidence type="ECO:0000256" key="14">
    <source>
        <dbReference type="ARBA" id="ARBA00071165"/>
    </source>
</evidence>
<evidence type="ECO:0000256" key="5">
    <source>
        <dbReference type="ARBA" id="ARBA00012784"/>
    </source>
</evidence>
<evidence type="ECO:0000256" key="13">
    <source>
        <dbReference type="ARBA" id="ARBA00069384"/>
    </source>
</evidence>
<dbReference type="EC" id="3.5.4.4" evidence="5"/>
<dbReference type="NCBIfam" id="TIGR01431">
    <property type="entry name" value="adm_rel"/>
    <property type="match status" value="1"/>
</dbReference>
<name>A0AA41NCP3_SCICA</name>
<comment type="catalytic activity">
    <reaction evidence="10">
        <text>adenosine + H2O + H(+) = inosine + NH4(+)</text>
        <dbReference type="Rhea" id="RHEA:24408"/>
        <dbReference type="ChEBI" id="CHEBI:15377"/>
        <dbReference type="ChEBI" id="CHEBI:15378"/>
        <dbReference type="ChEBI" id="CHEBI:16335"/>
        <dbReference type="ChEBI" id="CHEBI:17596"/>
        <dbReference type="ChEBI" id="CHEBI:28938"/>
        <dbReference type="EC" id="3.5.4.4"/>
    </reaction>
</comment>
<dbReference type="InterPro" id="IPR036412">
    <property type="entry name" value="HAD-like_sf"/>
</dbReference>
<dbReference type="SUPFAM" id="SSF56784">
    <property type="entry name" value="HAD-like"/>
    <property type="match status" value="1"/>
</dbReference>
<organism evidence="17 18">
    <name type="scientific">Sciurus carolinensis</name>
    <name type="common">Eastern gray squirrel</name>
    <dbReference type="NCBI Taxonomy" id="30640"/>
    <lineage>
        <taxon>Eukaryota</taxon>
        <taxon>Metazoa</taxon>
        <taxon>Chordata</taxon>
        <taxon>Craniata</taxon>
        <taxon>Vertebrata</taxon>
        <taxon>Euteleostomi</taxon>
        <taxon>Mammalia</taxon>
        <taxon>Eutheria</taxon>
        <taxon>Euarchontoglires</taxon>
        <taxon>Glires</taxon>
        <taxon>Rodentia</taxon>
        <taxon>Sciuromorpha</taxon>
        <taxon>Sciuridae</taxon>
        <taxon>Sciurinae</taxon>
        <taxon>Sciurini</taxon>
        <taxon>Sciurus</taxon>
    </lineage>
</organism>
<dbReference type="InterPro" id="IPR006330">
    <property type="entry name" value="Ado/ade_deaminase"/>
</dbReference>
<dbReference type="PANTHER" id="PTHR11409:SF39">
    <property type="entry name" value="ADENOSINE DEAMINASE 2"/>
    <property type="match status" value="1"/>
</dbReference>
<dbReference type="FunFam" id="3.40.50.1000:FF:000081">
    <property type="entry name" value="Haloacid dehalogenase like hydrolase domain containing 5"/>
    <property type="match status" value="1"/>
</dbReference>
<keyword evidence="8" id="KW-0732">Signal</keyword>
<dbReference type="CDD" id="cd07511">
    <property type="entry name" value="HAD_like"/>
    <property type="match status" value="1"/>
</dbReference>
<comment type="subcellular location">
    <subcellularLocation>
        <location evidence="2">Secreted</location>
    </subcellularLocation>
</comment>
<dbReference type="GO" id="GO:0046103">
    <property type="term" value="P:inosine biosynthetic process"/>
    <property type="evidence" value="ECO:0007669"/>
    <property type="project" value="TreeGrafter"/>
</dbReference>
<keyword evidence="6" id="KW-0964">Secreted</keyword>
<dbReference type="Gene3D" id="3.40.50.1000">
    <property type="entry name" value="HAD superfamily/HAD-like"/>
    <property type="match status" value="2"/>
</dbReference>
<keyword evidence="7" id="KW-0479">Metal-binding</keyword>
<evidence type="ECO:0000256" key="9">
    <source>
        <dbReference type="ARBA" id="ARBA00022801"/>
    </source>
</evidence>
<comment type="function">
    <text evidence="11">Adenosine deaminase that may contribute to the degradation of extracellular adenosine, a signaling molecule that controls a variety of cellular responses. Requires elevated adenosine levels for optimal enzyme activity. Binds to cell surfaces via proteoglycans and may play a role in the regulation of cell proliferation and differentiation, independently of its enzyme activity.</text>
</comment>
<dbReference type="GO" id="GO:0005615">
    <property type="term" value="C:extracellular space"/>
    <property type="evidence" value="ECO:0007669"/>
    <property type="project" value="InterPro"/>
</dbReference>
<accession>A0AA41NCP3</accession>
<dbReference type="InterPro" id="IPR006331">
    <property type="entry name" value="ADGF"/>
</dbReference>
<dbReference type="SUPFAM" id="SSF51556">
    <property type="entry name" value="Metallo-dependent hydrolases"/>
    <property type="match status" value="1"/>
</dbReference>
<evidence type="ECO:0000256" key="8">
    <source>
        <dbReference type="ARBA" id="ARBA00022729"/>
    </source>
</evidence>
<dbReference type="EMBL" id="JAATJV010419400">
    <property type="protein sequence ID" value="MBZ3887801.1"/>
    <property type="molecule type" value="Genomic_DNA"/>
</dbReference>
<evidence type="ECO:0000313" key="17">
    <source>
        <dbReference type="EMBL" id="MBZ3887801.1"/>
    </source>
</evidence>
<dbReference type="InterPro" id="IPR006353">
    <property type="entry name" value="HAD-SF_hydro_IIA_CECR5"/>
</dbReference>
<dbReference type="Proteomes" id="UP001166674">
    <property type="component" value="Unassembled WGS sequence"/>
</dbReference>
<dbReference type="InterPro" id="IPR001365">
    <property type="entry name" value="A_deaminase_dom"/>
</dbReference>
<dbReference type="InterPro" id="IPR032466">
    <property type="entry name" value="Metal_Hydrolase"/>
</dbReference>
<evidence type="ECO:0000256" key="2">
    <source>
        <dbReference type="ARBA" id="ARBA00004613"/>
    </source>
</evidence>
<proteinExistence type="inferred from homology"/>
<protein>
    <recommendedName>
        <fullName evidence="14">Adenosine deaminase 2</fullName>
        <ecNumber evidence="5">3.5.4.4</ecNumber>
    </recommendedName>
    <alternativeName>
        <fullName evidence="15">Cat eye syndrome critical region protein 1</fullName>
    </alternativeName>
    <alternativeName>
        <fullName evidence="13">Haloacid dehalogenase-like hydrolase domain-containing 5</fullName>
    </alternativeName>
</protein>
<dbReference type="Gene3D" id="3.20.20.140">
    <property type="entry name" value="Metal-dependent hydrolases"/>
    <property type="match status" value="1"/>
</dbReference>
<dbReference type="NCBIfam" id="TIGR01460">
    <property type="entry name" value="HAD-SF-IIA"/>
    <property type="match status" value="1"/>
</dbReference>
<evidence type="ECO:0000256" key="4">
    <source>
        <dbReference type="ARBA" id="ARBA00007958"/>
    </source>
</evidence>
<feature type="domain" description="Adenosine deaminase" evidence="16">
    <location>
        <begin position="19"/>
        <end position="304"/>
    </location>
</feature>
<evidence type="ECO:0000256" key="11">
    <source>
        <dbReference type="ARBA" id="ARBA00058629"/>
    </source>
</evidence>
<evidence type="ECO:0000256" key="3">
    <source>
        <dbReference type="ARBA" id="ARBA00006083"/>
    </source>
</evidence>
<dbReference type="NCBIfam" id="TIGR01456">
    <property type="entry name" value="CECR5"/>
    <property type="match status" value="1"/>
</dbReference>
<reference evidence="17" key="1">
    <citation type="submission" date="2020-03" db="EMBL/GenBank/DDBJ databases">
        <title>Studies in the Genomics of Life Span.</title>
        <authorList>
            <person name="Glass D."/>
        </authorList>
    </citation>
    <scope>NUCLEOTIDE SEQUENCE</scope>
    <source>
        <strain evidence="17">SUZIE</strain>
        <tissue evidence="17">Muscle</tissue>
    </source>
</reference>
<dbReference type="GO" id="GO:0004000">
    <property type="term" value="F:adenosine deaminase activity"/>
    <property type="evidence" value="ECO:0007669"/>
    <property type="project" value="InterPro"/>
</dbReference>
<dbReference type="Pfam" id="PF00962">
    <property type="entry name" value="A_deaminase"/>
    <property type="match status" value="1"/>
</dbReference>
<sequence length="712" mass="80447">MVTKNPEKIYPNEDALRTKFQYIFLSISGLVRHAPVFKDYIFQGLKEFHQDNVFFLEIRTMLWLVYELDGEIHDKLWVVRAYQEVTDKFKRTHPEFIGLRLIFSDYRTKSVAGIAHSIRTAIKLREIFPDIIAGFDLVGREDIGFSLYYYKEALMIPVTYGVKLPYFFHAGETDWYGTSIDRNLVDAVILNATRIGHGFALTKHPVVKAYTWNKDIPLEVCPISNQVMKLVSDMRNHPAAALMACGHPMVISSDDPAVFGAKGLSYDFYEAFMGIGGKRADLRTLKQLVTNSIKYNSLSKTEKDLFMKVWKLRWNQFIDYLARKSRDWQITQSSPTFGFLLDIDGVLVRGHRVIPAALEAFRRLVNFQGQLRVPVVFVTNAGNILQHSKAQELSALLGCKVDPDQVILSHSPMKLFSQYHDKRMLVSGQGPVVENAQALGFQNVVTVDELRMAFPILDMVDLERRPKTTPLLRNDFPAIEGVLLLGEPVRWETSLQLIMDVLLSNGNPGSGLATAPYPHLPVLASNMDLLWMAEAKMPRFGHGTFLLCLETIYRKVTGKELRYEGLMGKPSILTYQYAEDLIRQQAERRGWAAPIQKLYAVGDNPMSDVYGANLFHQYLQMVKHGRAEELVPGGLWKQRPSATQSCASILVCTGVYSPQNLGSTGPAQGGAEPPFHGHRDFNFSPGLMEASHVVNDVNEAVQLVFHQEGWTL</sequence>
<comment type="cofactor">
    <cofactor evidence="1">
        <name>Zn(2+)</name>
        <dbReference type="ChEBI" id="CHEBI:29105"/>
    </cofactor>
</comment>
<comment type="subunit">
    <text evidence="12">Homodimer. Interacts with adenosine receptors. Binds heparin.</text>
</comment>
<dbReference type="AlphaFoldDB" id="A0AA41NCP3"/>
<dbReference type="FunFam" id="3.20.20.140:FF:000017">
    <property type="entry name" value="Adenosine deaminase 2"/>
    <property type="match status" value="1"/>
</dbReference>
<comment type="similarity">
    <text evidence="4">Belongs to the HAD-like hydrolase superfamily.</text>
</comment>
<evidence type="ECO:0000256" key="6">
    <source>
        <dbReference type="ARBA" id="ARBA00022525"/>
    </source>
</evidence>
<comment type="caution">
    <text evidence="17">The sequence shown here is derived from an EMBL/GenBank/DDBJ whole genome shotgun (WGS) entry which is preliminary data.</text>
</comment>
<evidence type="ECO:0000256" key="10">
    <source>
        <dbReference type="ARBA" id="ARBA00047764"/>
    </source>
</evidence>
<evidence type="ECO:0000256" key="1">
    <source>
        <dbReference type="ARBA" id="ARBA00001947"/>
    </source>
</evidence>
<dbReference type="InterPro" id="IPR023214">
    <property type="entry name" value="HAD_sf"/>
</dbReference>
<evidence type="ECO:0000313" key="18">
    <source>
        <dbReference type="Proteomes" id="UP001166674"/>
    </source>
</evidence>
<dbReference type="InterPro" id="IPR006357">
    <property type="entry name" value="HAD-SF_hydro_IIA"/>
</dbReference>
<dbReference type="GO" id="GO:0006154">
    <property type="term" value="P:adenosine catabolic process"/>
    <property type="evidence" value="ECO:0007669"/>
    <property type="project" value="InterPro"/>
</dbReference>
<gene>
    <name evidence="17" type="ORF">SUZIE_194760</name>
</gene>
<keyword evidence="18" id="KW-1185">Reference proteome</keyword>
<evidence type="ECO:0000259" key="16">
    <source>
        <dbReference type="Pfam" id="PF00962"/>
    </source>
</evidence>
<evidence type="ECO:0000256" key="15">
    <source>
        <dbReference type="ARBA" id="ARBA00080052"/>
    </source>
</evidence>
<dbReference type="GO" id="GO:0046872">
    <property type="term" value="F:metal ion binding"/>
    <property type="evidence" value="ECO:0007669"/>
    <property type="project" value="UniProtKB-KW"/>
</dbReference>
<dbReference type="Pfam" id="PF13344">
    <property type="entry name" value="Hydrolase_6"/>
    <property type="match status" value="1"/>
</dbReference>
<dbReference type="PANTHER" id="PTHR11409">
    <property type="entry name" value="ADENOSINE DEAMINASE"/>
    <property type="match status" value="1"/>
</dbReference>
<evidence type="ECO:0000256" key="7">
    <source>
        <dbReference type="ARBA" id="ARBA00022723"/>
    </source>
</evidence>
<evidence type="ECO:0000256" key="12">
    <source>
        <dbReference type="ARBA" id="ARBA00063241"/>
    </source>
</evidence>
<keyword evidence="9" id="KW-0378">Hydrolase</keyword>